<evidence type="ECO:0008006" key="3">
    <source>
        <dbReference type="Google" id="ProtNLM"/>
    </source>
</evidence>
<reference evidence="1 2" key="1">
    <citation type="submission" date="2014-07" db="EMBL/GenBank/DDBJ databases">
        <title>Methanogenic archaea and the global carbon cycle.</title>
        <authorList>
            <person name="Henriksen J.R."/>
            <person name="Luke J."/>
            <person name="Reinhart S."/>
            <person name="Benedict M.N."/>
            <person name="Youngblut N.D."/>
            <person name="Metcalf M.E."/>
            <person name="Whitaker R.J."/>
            <person name="Metcalf W.W."/>
        </authorList>
    </citation>
    <scope>NUCLEOTIDE SEQUENCE [LARGE SCALE GENOMIC DNA]</scope>
    <source>
        <strain evidence="1 2">CHTI-55</strain>
    </source>
</reference>
<evidence type="ECO:0000313" key="2">
    <source>
        <dbReference type="Proteomes" id="UP000056925"/>
    </source>
</evidence>
<gene>
    <name evidence="1" type="ORF">MSTHC_2118</name>
</gene>
<dbReference type="KEGG" id="mthe:MSTHC_2118"/>
<evidence type="ECO:0000313" key="1">
    <source>
        <dbReference type="EMBL" id="AKB16436.1"/>
    </source>
</evidence>
<dbReference type="Gene3D" id="3.80.10.10">
    <property type="entry name" value="Ribonuclease Inhibitor"/>
    <property type="match status" value="1"/>
</dbReference>
<sequence>MRFFSRTSQIKFLTSLILTLLIIALVALTLGCTSLNTDKDNSSSNQDMKKEPPTPEANITFITTGSSFSPIITVTGNPEIKWVFGDGSTSNSASPTVKFGSKETRVNTLVVTPWSAVTKINIGYDGSDGGVTPGPNTIENLEQQNVIAVSGLENVAPYLQVWASSYNPITELDFSNFTALHTIECYYCTSLNTITLHNVPSLKRLCLESCNLSYLDISEAPSLEDLRAAVQQSPTYTINWGNTGANIWHVCIRDNPHMTGTLPYNQLPLLEDFFTWNSNQSGTLHLTSTNLKSVLSSDNNYTAANLSGCFPAGREGTVNMYNNNLISLDISNNPGLINLNVSQNSLNQTEVDKILQTMDSYNTENGYLDITGNAEPSSKGAAHANNLTARGWKVRSSDQFVKKLIRTSSFLDIELLKNILGSILSN</sequence>
<accession>A0A0E3L1K6</accession>
<dbReference type="AlphaFoldDB" id="A0A0E3L1K6"/>
<organism evidence="1 2">
    <name type="scientific">Methanosarcina thermophila CHTI-55</name>
    <dbReference type="NCBI Taxonomy" id="1434121"/>
    <lineage>
        <taxon>Archaea</taxon>
        <taxon>Methanobacteriati</taxon>
        <taxon>Methanobacteriota</taxon>
        <taxon>Stenosarchaea group</taxon>
        <taxon>Methanomicrobia</taxon>
        <taxon>Methanosarcinales</taxon>
        <taxon>Methanosarcinaceae</taxon>
        <taxon>Methanosarcina</taxon>
    </lineage>
</organism>
<dbReference type="PATRIC" id="fig|1434121.4.peg.2574"/>
<dbReference type="HOGENOM" id="CLU_701343_0_0_2"/>
<dbReference type="PROSITE" id="PS51257">
    <property type="entry name" value="PROKAR_LIPOPROTEIN"/>
    <property type="match status" value="1"/>
</dbReference>
<dbReference type="Proteomes" id="UP000056925">
    <property type="component" value="Chromosome"/>
</dbReference>
<proteinExistence type="predicted"/>
<dbReference type="InterPro" id="IPR032675">
    <property type="entry name" value="LRR_dom_sf"/>
</dbReference>
<protein>
    <recommendedName>
        <fullName evidence="3">PKD domain-containing protein</fullName>
    </recommendedName>
</protein>
<dbReference type="RefSeq" id="WP_259274531.1">
    <property type="nucleotide sequence ID" value="NZ_CP009502.1"/>
</dbReference>
<dbReference type="GeneID" id="41603486"/>
<dbReference type="EMBL" id="CP009502">
    <property type="protein sequence ID" value="AKB16436.1"/>
    <property type="molecule type" value="Genomic_DNA"/>
</dbReference>
<name>A0A0E3L1K6_METTE</name>
<dbReference type="SUPFAM" id="SSF52047">
    <property type="entry name" value="RNI-like"/>
    <property type="match status" value="1"/>
</dbReference>